<accession>A0A147FRG8</accession>
<dbReference type="AlphaFoldDB" id="A0A0J6R5F5"/>
<dbReference type="NCBIfam" id="TIGR00254">
    <property type="entry name" value="GGDEF"/>
    <property type="match status" value="1"/>
</dbReference>
<dbReference type="GO" id="GO:0043709">
    <property type="term" value="P:cell adhesion involved in single-species biofilm formation"/>
    <property type="evidence" value="ECO:0007669"/>
    <property type="project" value="TreeGrafter"/>
</dbReference>
<proteinExistence type="predicted"/>
<dbReference type="Proteomes" id="UP000663508">
    <property type="component" value="Chromosome"/>
</dbReference>
<evidence type="ECO:0000256" key="2">
    <source>
        <dbReference type="ARBA" id="ARBA00034247"/>
    </source>
</evidence>
<dbReference type="SUPFAM" id="SSF55073">
    <property type="entry name" value="Nucleotide cyclase"/>
    <property type="match status" value="1"/>
</dbReference>
<dbReference type="RefSeq" id="WP_048429138.1">
    <property type="nucleotide sequence ID" value="NZ_AP024145.1"/>
</dbReference>
<feature type="coiled-coil region" evidence="3">
    <location>
        <begin position="152"/>
        <end position="179"/>
    </location>
</feature>
<reference evidence="6 7" key="1">
    <citation type="submission" date="2014-11" db="EMBL/GenBank/DDBJ databases">
        <title>Comparative genomics of Methylobacterium species.</title>
        <authorList>
            <person name="Chaudhry V."/>
            <person name="Patil P.B."/>
        </authorList>
    </citation>
    <scope>NUCLEOTIDE SEQUENCE [LARGE SCALE GENOMIC DNA]</scope>
    <source>
        <strain evidence="6 7">SE3.6</strain>
    </source>
</reference>
<dbReference type="Pfam" id="PF00990">
    <property type="entry name" value="GGDEF"/>
    <property type="match status" value="1"/>
</dbReference>
<dbReference type="SMART" id="SM00267">
    <property type="entry name" value="GGDEF"/>
    <property type="match status" value="1"/>
</dbReference>
<organism evidence="5 8">
    <name type="scientific">Methylobacterium indicum</name>
    <dbReference type="NCBI Taxonomy" id="1775910"/>
    <lineage>
        <taxon>Bacteria</taxon>
        <taxon>Pseudomonadati</taxon>
        <taxon>Pseudomonadota</taxon>
        <taxon>Alphaproteobacteria</taxon>
        <taxon>Hyphomicrobiales</taxon>
        <taxon>Methylobacteriaceae</taxon>
        <taxon>Methylobacterium</taxon>
    </lineage>
</organism>
<dbReference type="Gene3D" id="3.30.70.270">
    <property type="match status" value="1"/>
</dbReference>
<keyword evidence="7" id="KW-1185">Reference proteome</keyword>
<dbReference type="PANTHER" id="PTHR45138">
    <property type="entry name" value="REGULATORY COMPONENTS OF SENSORY TRANSDUCTION SYSTEM"/>
    <property type="match status" value="1"/>
</dbReference>
<accession>A0A0J6R5F5</accession>
<dbReference type="EC" id="2.7.7.65" evidence="1"/>
<evidence type="ECO:0000313" key="8">
    <source>
        <dbReference type="Proteomes" id="UP000663508"/>
    </source>
</evidence>
<feature type="domain" description="GGDEF" evidence="4">
    <location>
        <begin position="210"/>
        <end position="345"/>
    </location>
</feature>
<dbReference type="InterPro" id="IPR029787">
    <property type="entry name" value="Nucleotide_cyclase"/>
</dbReference>
<keyword evidence="3" id="KW-0175">Coiled coil</keyword>
<sequence length="354" mass="39307">MPDLSSADLDRSFLFGQRAMELMKAYRSSATPRSYAVWYTYVAGLNPQLTETVKRLTAEHGALTDNAVDHLFETYLDGRRLSSETERASNGVLAEIEQIMEMLDTALGSTARYGASLQAFSQDLAAPAVNRARVREIISSLVVTTRDVAANNRTLEARMRESRNEIETLRETLEAVRVESLTDPLTGIGNRKHFEEMLHKAVDHSAVQGQPVCLVVLDIDHFKRFNDLYGHLTGDQVLRLVAMTMRESVETRTTIARFGGEEFGIILPDCDRTSAREVAEKVRTSVMGRELVKRSTGESLGRITISVGVAVYRRGDTAVSLLERADHCMFTAKRSGRNRVVDDGTSADTMNDVA</sequence>
<dbReference type="InterPro" id="IPR050469">
    <property type="entry name" value="Diguanylate_Cyclase"/>
</dbReference>
<dbReference type="InterPro" id="IPR043128">
    <property type="entry name" value="Rev_trsase/Diguanyl_cyclase"/>
</dbReference>
<dbReference type="GO" id="GO:0005886">
    <property type="term" value="C:plasma membrane"/>
    <property type="evidence" value="ECO:0007669"/>
    <property type="project" value="TreeGrafter"/>
</dbReference>
<reference evidence="5" key="2">
    <citation type="submission" date="2020-11" db="EMBL/GenBank/DDBJ databases">
        <title>Complete genome sequence of a novel pathogenic Methylobacterium strain isolated from rice in Vietnam.</title>
        <authorList>
            <person name="Lai K."/>
            <person name="Okazaki S."/>
            <person name="Higashi K."/>
            <person name="Mori H."/>
            <person name="Toyoda A."/>
            <person name="Kurokawa K."/>
        </authorList>
    </citation>
    <scope>NUCLEOTIDE SEQUENCE</scope>
    <source>
        <strain evidence="5">VL1</strain>
    </source>
</reference>
<dbReference type="PANTHER" id="PTHR45138:SF9">
    <property type="entry name" value="DIGUANYLATE CYCLASE DGCM-RELATED"/>
    <property type="match status" value="1"/>
</dbReference>
<evidence type="ECO:0000256" key="3">
    <source>
        <dbReference type="SAM" id="Coils"/>
    </source>
</evidence>
<evidence type="ECO:0000256" key="1">
    <source>
        <dbReference type="ARBA" id="ARBA00012528"/>
    </source>
</evidence>
<evidence type="ECO:0000313" key="5">
    <source>
        <dbReference type="EMBL" id="BCM85928.1"/>
    </source>
</evidence>
<evidence type="ECO:0000313" key="6">
    <source>
        <dbReference type="EMBL" id="KMO21693.1"/>
    </source>
</evidence>
<evidence type="ECO:0000259" key="4">
    <source>
        <dbReference type="PROSITE" id="PS50887"/>
    </source>
</evidence>
<comment type="catalytic activity">
    <reaction evidence="2">
        <text>2 GTP = 3',3'-c-di-GMP + 2 diphosphate</text>
        <dbReference type="Rhea" id="RHEA:24898"/>
        <dbReference type="ChEBI" id="CHEBI:33019"/>
        <dbReference type="ChEBI" id="CHEBI:37565"/>
        <dbReference type="ChEBI" id="CHEBI:58805"/>
        <dbReference type="EC" id="2.7.7.65"/>
    </reaction>
</comment>
<dbReference type="EMBL" id="AP024145">
    <property type="protein sequence ID" value="BCM85928.1"/>
    <property type="molecule type" value="Genomic_DNA"/>
</dbReference>
<gene>
    <name evidence="5" type="ORF">mvi_43890</name>
    <name evidence="6" type="ORF">QR79_16620</name>
</gene>
<dbReference type="Proteomes" id="UP000036471">
    <property type="component" value="Unassembled WGS sequence"/>
</dbReference>
<evidence type="ECO:0000313" key="7">
    <source>
        <dbReference type="Proteomes" id="UP000036471"/>
    </source>
</evidence>
<name>A0A0J6R5F5_9HYPH</name>
<dbReference type="KEGG" id="mind:mvi_43890"/>
<dbReference type="GO" id="GO:0052621">
    <property type="term" value="F:diguanylate cyclase activity"/>
    <property type="evidence" value="ECO:0007669"/>
    <property type="project" value="UniProtKB-EC"/>
</dbReference>
<dbReference type="PROSITE" id="PS50887">
    <property type="entry name" value="GGDEF"/>
    <property type="match status" value="1"/>
</dbReference>
<dbReference type="FunFam" id="3.30.70.270:FF:000001">
    <property type="entry name" value="Diguanylate cyclase domain protein"/>
    <property type="match status" value="1"/>
</dbReference>
<dbReference type="InterPro" id="IPR000160">
    <property type="entry name" value="GGDEF_dom"/>
</dbReference>
<dbReference type="CDD" id="cd01949">
    <property type="entry name" value="GGDEF"/>
    <property type="match status" value="1"/>
</dbReference>
<dbReference type="EMBL" id="JTHG01000146">
    <property type="protein sequence ID" value="KMO21693.1"/>
    <property type="molecule type" value="Genomic_DNA"/>
</dbReference>
<dbReference type="OrthoDB" id="9812260at2"/>
<dbReference type="GO" id="GO:1902201">
    <property type="term" value="P:negative regulation of bacterial-type flagellum-dependent cell motility"/>
    <property type="evidence" value="ECO:0007669"/>
    <property type="project" value="TreeGrafter"/>
</dbReference>
<protein>
    <recommendedName>
        <fullName evidence="1">diguanylate cyclase</fullName>
        <ecNumber evidence="1">2.7.7.65</ecNumber>
    </recommendedName>
</protein>